<reference evidence="1" key="1">
    <citation type="submission" date="2019-06" db="EMBL/GenBank/DDBJ databases">
        <authorList>
            <person name="Le Quere A."/>
            <person name="Colella S."/>
        </authorList>
    </citation>
    <scope>NUCLEOTIDE SEQUENCE</scope>
    <source>
        <strain evidence="1">EmedicaeMD41</strain>
    </source>
</reference>
<dbReference type="EMBL" id="CABFNB010000118">
    <property type="protein sequence ID" value="VTZ63515.1"/>
    <property type="molecule type" value="Genomic_DNA"/>
</dbReference>
<dbReference type="RefSeq" id="WP_164821980.1">
    <property type="nucleotide sequence ID" value="NZ_CP140897.1"/>
</dbReference>
<dbReference type="AlphaFoldDB" id="A0A508X6N6"/>
<dbReference type="Proteomes" id="UP000507954">
    <property type="component" value="Unassembled WGS sequence"/>
</dbReference>
<proteinExistence type="predicted"/>
<protein>
    <submittedName>
        <fullName evidence="1">Uncharacterized protein</fullName>
    </submittedName>
</protein>
<evidence type="ECO:0000313" key="1">
    <source>
        <dbReference type="EMBL" id="VTZ63515.1"/>
    </source>
</evidence>
<name>A0A508X6N6_9HYPH</name>
<accession>A0A508X6N6</accession>
<gene>
    <name evidence="1" type="ORF">EMEDMD4_500071</name>
</gene>
<sequence length="45" mass="5029">MSERPKVIDSPSIVFEAEKEELGGETVTDGFVTAKREVRNAENYV</sequence>
<organism evidence="1">
    <name type="scientific">Sinorhizobium medicae</name>
    <dbReference type="NCBI Taxonomy" id="110321"/>
    <lineage>
        <taxon>Bacteria</taxon>
        <taxon>Pseudomonadati</taxon>
        <taxon>Pseudomonadota</taxon>
        <taxon>Alphaproteobacteria</taxon>
        <taxon>Hyphomicrobiales</taxon>
        <taxon>Rhizobiaceae</taxon>
        <taxon>Sinorhizobium/Ensifer group</taxon>
        <taxon>Sinorhizobium</taxon>
    </lineage>
</organism>